<keyword evidence="2" id="KW-1185">Reference proteome</keyword>
<sequence>MECDACRARGPVSLPHLRGEPRIEGLERAVRGWLFVAQTVAVEGHGDTTSAERWMTRQEVLALDAAAAAAGVAVGSHSA</sequence>
<protein>
    <submittedName>
        <fullName evidence="1">Uncharacterized protein</fullName>
    </submittedName>
</protein>
<dbReference type="RefSeq" id="WP_150043076.1">
    <property type="nucleotide sequence ID" value="NZ_OW485601.1"/>
</dbReference>
<comment type="caution">
    <text evidence="1">The sequence shown here is derived from an EMBL/GenBank/DDBJ whole genome shotgun (WGS) entry which is preliminary data.</text>
</comment>
<dbReference type="Proteomes" id="UP000325255">
    <property type="component" value="Unassembled WGS sequence"/>
</dbReference>
<dbReference type="AlphaFoldDB" id="A0A5M6INH2"/>
<proteinExistence type="predicted"/>
<dbReference type="EMBL" id="VWPK01000043">
    <property type="protein sequence ID" value="KAA5609810.1"/>
    <property type="molecule type" value="Genomic_DNA"/>
</dbReference>
<evidence type="ECO:0000313" key="1">
    <source>
        <dbReference type="EMBL" id="KAA5609810.1"/>
    </source>
</evidence>
<reference evidence="1 2" key="1">
    <citation type="submission" date="2019-09" db="EMBL/GenBank/DDBJ databases">
        <title>Genome sequence of Rhodovastum atsumiense, a diverse member of the Acetobacteraceae family of non-sulfur purple photosynthetic bacteria.</title>
        <authorList>
            <person name="Meyer T."/>
            <person name="Kyndt J."/>
        </authorList>
    </citation>
    <scope>NUCLEOTIDE SEQUENCE [LARGE SCALE GENOMIC DNA]</scope>
    <source>
        <strain evidence="1 2">DSM 21279</strain>
    </source>
</reference>
<name>A0A5M6INH2_9PROT</name>
<accession>A0A5M6INH2</accession>
<gene>
    <name evidence="1" type="ORF">F1189_22220</name>
</gene>
<organism evidence="1 2">
    <name type="scientific">Rhodovastum atsumiense</name>
    <dbReference type="NCBI Taxonomy" id="504468"/>
    <lineage>
        <taxon>Bacteria</taxon>
        <taxon>Pseudomonadati</taxon>
        <taxon>Pseudomonadota</taxon>
        <taxon>Alphaproteobacteria</taxon>
        <taxon>Acetobacterales</taxon>
        <taxon>Acetobacteraceae</taxon>
        <taxon>Rhodovastum</taxon>
    </lineage>
</organism>
<evidence type="ECO:0000313" key="2">
    <source>
        <dbReference type="Proteomes" id="UP000325255"/>
    </source>
</evidence>